<comment type="subunit">
    <text evidence="9">Component of the heterotrimeric canonical replication protein A complex (RPA).</text>
</comment>
<evidence type="ECO:0000313" key="15">
    <source>
        <dbReference type="RefSeq" id="XP_033532415.1"/>
    </source>
</evidence>
<dbReference type="GeneID" id="54423845"/>
<evidence type="ECO:0000256" key="1">
    <source>
        <dbReference type="ARBA" id="ARBA00004123"/>
    </source>
</evidence>
<evidence type="ECO:0000256" key="6">
    <source>
        <dbReference type="ARBA" id="ARBA00022833"/>
    </source>
</evidence>
<dbReference type="AlphaFoldDB" id="A0A6G1FYD0"/>
<reference evidence="13 15" key="1">
    <citation type="submission" date="2020-01" db="EMBL/GenBank/DDBJ databases">
        <authorList>
            <consortium name="DOE Joint Genome Institute"/>
            <person name="Haridas S."/>
            <person name="Albert R."/>
            <person name="Binder M."/>
            <person name="Bloem J."/>
            <person name="Labutti K."/>
            <person name="Salamov A."/>
            <person name="Andreopoulos B."/>
            <person name="Baker S.E."/>
            <person name="Barry K."/>
            <person name="Bills G."/>
            <person name="Bluhm B.H."/>
            <person name="Cannon C."/>
            <person name="Castanera R."/>
            <person name="Culley D.E."/>
            <person name="Daum C."/>
            <person name="Ezra D."/>
            <person name="Gonzalez J.B."/>
            <person name="Henrissat B."/>
            <person name="Kuo A."/>
            <person name="Liang C."/>
            <person name="Lipzen A."/>
            <person name="Lutzoni F."/>
            <person name="Magnuson J."/>
            <person name="Mondo S."/>
            <person name="Nolan M."/>
            <person name="Ohm R."/>
            <person name="Pangilinan J."/>
            <person name="Park H.-J."/>
            <person name="Ramirez L."/>
            <person name="Alfaro M."/>
            <person name="Sun H."/>
            <person name="Tritt A."/>
            <person name="Yoshinaga Y."/>
            <person name="Zwiers L.-H."/>
            <person name="Turgeon B.G."/>
            <person name="Goodwin S.B."/>
            <person name="Spatafora J.W."/>
            <person name="Crous P.W."/>
            <person name="Grigoriev I.V."/>
        </authorList>
    </citation>
    <scope>NUCLEOTIDE SEQUENCE</scope>
    <source>
        <strain evidence="13 15">CBS 781.70</strain>
    </source>
</reference>
<evidence type="ECO:0000313" key="13">
    <source>
        <dbReference type="EMBL" id="KAF1810784.1"/>
    </source>
</evidence>
<dbReference type="InterPro" id="IPR031657">
    <property type="entry name" value="REPA_OB_2"/>
</dbReference>
<dbReference type="CDD" id="cd04476">
    <property type="entry name" value="RPA1_DBD_C"/>
    <property type="match status" value="1"/>
</dbReference>
<dbReference type="GO" id="GO:0007004">
    <property type="term" value="P:telomere maintenance via telomerase"/>
    <property type="evidence" value="ECO:0007669"/>
    <property type="project" value="UniProtKB-ARBA"/>
</dbReference>
<dbReference type="InterPro" id="IPR047192">
    <property type="entry name" value="Euk_RPA1_DBD_C"/>
</dbReference>
<dbReference type="Gene3D" id="2.40.50.140">
    <property type="entry name" value="Nucleic acid-binding proteins"/>
    <property type="match status" value="4"/>
</dbReference>
<comment type="similarity">
    <text evidence="2 9">Belongs to the replication factor A protein 1 family.</text>
</comment>
<reference evidence="15" key="2">
    <citation type="submission" date="2020-04" db="EMBL/GenBank/DDBJ databases">
        <authorList>
            <consortium name="NCBI Genome Project"/>
        </authorList>
    </citation>
    <scope>NUCLEOTIDE SEQUENCE</scope>
    <source>
        <strain evidence="15">CBS 781.70</strain>
    </source>
</reference>
<dbReference type="PANTHER" id="PTHR47165:SF4">
    <property type="entry name" value="OS03G0429900 PROTEIN"/>
    <property type="match status" value="1"/>
</dbReference>
<evidence type="ECO:0000256" key="9">
    <source>
        <dbReference type="RuleBase" id="RU364130"/>
    </source>
</evidence>
<proteinExistence type="inferred from homology"/>
<keyword evidence="14" id="KW-1185">Reference proteome</keyword>
<dbReference type="InterPro" id="IPR013955">
    <property type="entry name" value="Rep_factor-A_C"/>
</dbReference>
<dbReference type="EMBL" id="ML975164">
    <property type="protein sequence ID" value="KAF1810784.1"/>
    <property type="molecule type" value="Genomic_DNA"/>
</dbReference>
<dbReference type="Proteomes" id="UP000504638">
    <property type="component" value="Unplaced"/>
</dbReference>
<evidence type="ECO:0000256" key="8">
    <source>
        <dbReference type="ARBA" id="ARBA00023242"/>
    </source>
</evidence>
<sequence>MRVRPPLLQISNASDRLLVTDLCPLVDEGSLRQGQLVRVLKHQLVISNATGAKFAMIEEMEVLAQYGTQEKIGNPRNISEILDSAKDAGAKPQPAGITGDNFYGAKPESKAQDIPQRSNNPRPGFGGGAHPHVLPIEGLSPYQNKWTIRVRCTHKSDIKTWHKQSGEGKLFSVNLLDEGGEIRATGFNAECDNLYDLFQEGMVYYISSPAKINIAKRQFTQINNEYEIVFERDTQVEKAEDQSNAPQVRYNFTPIGSLQDIAKDTTIDTIGVLKDVGELSQIVSKTTSKPYDKRELTLVDDSLHSVRLTIWGNQATNFDTMPESIIAFKGCKVSDFGGRSLSLLSSGSMTVSPDIDDAFRLKGWFDAQGKTDTFTTFQNMAGAGDMGGTRSNELKTIGQVKDEELGMHNEPAYFTVKATISYVKRENYCYAACKGDSCNRKVQEIEPGNWRCEWCEKSHDAPNYRYIISINVVDHTGSMWLTCFDEPGNVVMGMSANELHALGEEGNNTLVFEDANLKTLTFRCRAKTDTYQDQQRIRYQVNSAAPLNFPAESARLQALIKQYEGLPDLVKEAGDQSLFV</sequence>
<keyword evidence="5 9" id="KW-0863">Zinc-finger</keyword>
<dbReference type="GO" id="GO:0008270">
    <property type="term" value="F:zinc ion binding"/>
    <property type="evidence" value="ECO:0007669"/>
    <property type="project" value="UniProtKB-KW"/>
</dbReference>
<name>A0A6G1FYD0_9PEZI</name>
<dbReference type="PANTHER" id="PTHR47165">
    <property type="entry name" value="OS03G0429900 PROTEIN"/>
    <property type="match status" value="1"/>
</dbReference>
<keyword evidence="4 9" id="KW-0479">Metal-binding</keyword>
<dbReference type="NCBIfam" id="TIGR00617">
    <property type="entry name" value="rpa1"/>
    <property type="match status" value="1"/>
</dbReference>
<dbReference type="GO" id="GO:0000781">
    <property type="term" value="C:chromosome, telomeric region"/>
    <property type="evidence" value="ECO:0007669"/>
    <property type="project" value="UniProtKB-ARBA"/>
</dbReference>
<organism evidence="13">
    <name type="scientific">Eremomyces bilateralis CBS 781.70</name>
    <dbReference type="NCBI Taxonomy" id="1392243"/>
    <lineage>
        <taxon>Eukaryota</taxon>
        <taxon>Fungi</taxon>
        <taxon>Dikarya</taxon>
        <taxon>Ascomycota</taxon>
        <taxon>Pezizomycotina</taxon>
        <taxon>Dothideomycetes</taxon>
        <taxon>Dothideomycetes incertae sedis</taxon>
        <taxon>Eremomycetales</taxon>
        <taxon>Eremomycetaceae</taxon>
        <taxon>Eremomyces</taxon>
    </lineage>
</organism>
<dbReference type="GO" id="GO:0003697">
    <property type="term" value="F:single-stranded DNA binding"/>
    <property type="evidence" value="ECO:0007669"/>
    <property type="project" value="UniProtKB-ARBA"/>
</dbReference>
<keyword evidence="8 9" id="KW-0539">Nucleus</keyword>
<evidence type="ECO:0000256" key="2">
    <source>
        <dbReference type="ARBA" id="ARBA00005690"/>
    </source>
</evidence>
<dbReference type="GO" id="GO:0006310">
    <property type="term" value="P:DNA recombination"/>
    <property type="evidence" value="ECO:0007669"/>
    <property type="project" value="InterPro"/>
</dbReference>
<evidence type="ECO:0000256" key="10">
    <source>
        <dbReference type="SAM" id="MobiDB-lite"/>
    </source>
</evidence>
<feature type="region of interest" description="Disordered" evidence="10">
    <location>
        <begin position="107"/>
        <end position="130"/>
    </location>
</feature>
<reference evidence="15" key="3">
    <citation type="submission" date="2025-04" db="UniProtKB">
        <authorList>
            <consortium name="RefSeq"/>
        </authorList>
    </citation>
    <scope>IDENTIFICATION</scope>
    <source>
        <strain evidence="15">CBS 781.70</strain>
    </source>
</reference>
<dbReference type="Pfam" id="PF08646">
    <property type="entry name" value="Rep_fac-A_C"/>
    <property type="match status" value="1"/>
</dbReference>
<evidence type="ECO:0000256" key="7">
    <source>
        <dbReference type="ARBA" id="ARBA00023125"/>
    </source>
</evidence>
<dbReference type="InterPro" id="IPR004591">
    <property type="entry name" value="Rfa1"/>
</dbReference>
<keyword evidence="3 9" id="KW-0235">DNA replication</keyword>
<dbReference type="FunFam" id="2.40.50.140:FF:000064">
    <property type="entry name" value="Replication protein A subunit"/>
    <property type="match status" value="1"/>
</dbReference>
<dbReference type="GO" id="GO:0005662">
    <property type="term" value="C:DNA replication factor A complex"/>
    <property type="evidence" value="ECO:0007669"/>
    <property type="project" value="UniProtKB-ARBA"/>
</dbReference>
<dbReference type="CDD" id="cd04475">
    <property type="entry name" value="RPA1_DBD_B"/>
    <property type="match status" value="1"/>
</dbReference>
<gene>
    <name evidence="13 15" type="ORF">P152DRAFT_82830</name>
</gene>
<protein>
    <recommendedName>
        <fullName evidence="9">Replication protein A subunit</fullName>
    </recommendedName>
</protein>
<dbReference type="GO" id="GO:0006260">
    <property type="term" value="P:DNA replication"/>
    <property type="evidence" value="ECO:0007669"/>
    <property type="project" value="UniProtKB-KW"/>
</dbReference>
<dbReference type="InterPro" id="IPR012340">
    <property type="entry name" value="NA-bd_OB-fold"/>
</dbReference>
<dbReference type="GO" id="GO:0006281">
    <property type="term" value="P:DNA repair"/>
    <property type="evidence" value="ECO:0007669"/>
    <property type="project" value="InterPro"/>
</dbReference>
<dbReference type="OrthoDB" id="1751331at2759"/>
<keyword evidence="6 9" id="KW-0862">Zinc</keyword>
<dbReference type="SUPFAM" id="SSF50249">
    <property type="entry name" value="Nucleic acid-binding proteins"/>
    <property type="match status" value="3"/>
</dbReference>
<accession>A0A6G1FYD0</accession>
<comment type="subcellular location">
    <subcellularLocation>
        <location evidence="1 9">Nucleus</location>
    </subcellularLocation>
</comment>
<dbReference type="CDD" id="cd04474">
    <property type="entry name" value="RPA1_DBD_A"/>
    <property type="match status" value="1"/>
</dbReference>
<evidence type="ECO:0000259" key="11">
    <source>
        <dbReference type="Pfam" id="PF08646"/>
    </source>
</evidence>
<evidence type="ECO:0000256" key="5">
    <source>
        <dbReference type="ARBA" id="ARBA00022771"/>
    </source>
</evidence>
<comment type="function">
    <text evidence="9">As part of the replication protein A (RPA/RP-A), a single-stranded DNA-binding heterotrimeric complex, may play an essential role in DNA replication, recombination and repair. Binds and stabilizes single-stranded DNA intermediates, preventing complementary DNA reannealing and recruiting different proteins involved in DNA metabolism.</text>
</comment>
<dbReference type="Pfam" id="PF16900">
    <property type="entry name" value="REPA_OB_2"/>
    <property type="match status" value="1"/>
</dbReference>
<evidence type="ECO:0000256" key="4">
    <source>
        <dbReference type="ARBA" id="ARBA00022723"/>
    </source>
</evidence>
<keyword evidence="7 9" id="KW-0238">DNA-binding</keyword>
<dbReference type="FunFam" id="2.40.50.140:FF:000041">
    <property type="entry name" value="Replication protein A subunit"/>
    <property type="match status" value="1"/>
</dbReference>
<feature type="domain" description="Replication factor A C-terminal" evidence="11">
    <location>
        <begin position="413"/>
        <end position="556"/>
    </location>
</feature>
<dbReference type="RefSeq" id="XP_033532415.1">
    <property type="nucleotide sequence ID" value="XM_033683275.1"/>
</dbReference>
<feature type="domain" description="Replication protein A OB" evidence="12">
    <location>
        <begin position="255"/>
        <end position="351"/>
    </location>
</feature>
<evidence type="ECO:0000256" key="3">
    <source>
        <dbReference type="ARBA" id="ARBA00022705"/>
    </source>
</evidence>
<dbReference type="FunFam" id="2.40.50.140:FF:000090">
    <property type="entry name" value="Replication protein A subunit"/>
    <property type="match status" value="1"/>
</dbReference>
<evidence type="ECO:0000313" key="14">
    <source>
        <dbReference type="Proteomes" id="UP000504638"/>
    </source>
</evidence>
<evidence type="ECO:0000259" key="12">
    <source>
        <dbReference type="Pfam" id="PF16900"/>
    </source>
</evidence>